<dbReference type="STRING" id="1637975.AN957_08255"/>
<organism evidence="1 2">
    <name type="scientific">Cytobacillus solani</name>
    <dbReference type="NCBI Taxonomy" id="1637975"/>
    <lineage>
        <taxon>Bacteria</taxon>
        <taxon>Bacillati</taxon>
        <taxon>Bacillota</taxon>
        <taxon>Bacilli</taxon>
        <taxon>Bacillales</taxon>
        <taxon>Bacillaceae</taxon>
        <taxon>Cytobacillus</taxon>
    </lineage>
</organism>
<dbReference type="RefSeq" id="WP_053475132.1">
    <property type="nucleotide sequence ID" value="NZ_CP041305.1"/>
</dbReference>
<comment type="caution">
    <text evidence="1">The sequence shown here is derived from an EMBL/GenBank/DDBJ whole genome shotgun (WGS) entry which is preliminary data.</text>
</comment>
<dbReference type="EMBL" id="LJIX01000006">
    <property type="protein sequence ID" value="KQL18558.1"/>
    <property type="molecule type" value="Genomic_DNA"/>
</dbReference>
<gene>
    <name evidence="1" type="ORF">AN957_08255</name>
</gene>
<dbReference type="InterPro" id="IPR017263">
    <property type="entry name" value="UCP037692"/>
</dbReference>
<sequence length="70" mass="8569">MLTHFQYKKLYANTEIPGWNISFYFNKQKFHGIYHQNGQIEWTSQIPSAEDEIRLIEQIHELMLFHVYDH</sequence>
<protein>
    <recommendedName>
        <fullName evidence="3">YheE family protein</fullName>
    </recommendedName>
</protein>
<name>A0A0Q3QLI2_9BACI</name>
<proteinExistence type="predicted"/>
<keyword evidence="2" id="KW-1185">Reference proteome</keyword>
<evidence type="ECO:0000313" key="1">
    <source>
        <dbReference type="EMBL" id="KQL18558.1"/>
    </source>
</evidence>
<dbReference type="Proteomes" id="UP000050996">
    <property type="component" value="Unassembled WGS sequence"/>
</dbReference>
<dbReference type="AlphaFoldDB" id="A0A0Q3QLI2"/>
<dbReference type="PIRSF" id="PIRSF037692">
    <property type="entry name" value="UCP037692"/>
    <property type="match status" value="1"/>
</dbReference>
<reference evidence="1 2" key="1">
    <citation type="submission" date="2015-09" db="EMBL/GenBank/DDBJ databases">
        <title>Genome sequencing project for genomic taxonomy and phylogenomics of Bacillus-like bacteria.</title>
        <authorList>
            <person name="Liu B."/>
            <person name="Wang J."/>
            <person name="Zhu Y."/>
            <person name="Liu G."/>
            <person name="Chen Q."/>
            <person name="Chen Z."/>
            <person name="Lan J."/>
            <person name="Che J."/>
            <person name="Ge C."/>
            <person name="Shi H."/>
            <person name="Pan Z."/>
            <person name="Liu X."/>
        </authorList>
    </citation>
    <scope>NUCLEOTIDE SEQUENCE [LARGE SCALE GENOMIC DNA]</scope>
    <source>
        <strain evidence="1 2">FJAT-18043</strain>
    </source>
</reference>
<evidence type="ECO:0008006" key="3">
    <source>
        <dbReference type="Google" id="ProtNLM"/>
    </source>
</evidence>
<dbReference type="Pfam" id="PF17277">
    <property type="entry name" value="DUF5342"/>
    <property type="match status" value="1"/>
</dbReference>
<dbReference type="PATRIC" id="fig|1637975.4.peg.1398"/>
<accession>A0A0Q3QLI2</accession>
<evidence type="ECO:0000313" key="2">
    <source>
        <dbReference type="Proteomes" id="UP000050996"/>
    </source>
</evidence>